<protein>
    <submittedName>
        <fullName evidence="2">Uncharacterized protein</fullName>
    </submittedName>
</protein>
<dbReference type="AlphaFoldDB" id="A0A6M3LKQ2"/>
<reference evidence="2" key="1">
    <citation type="submission" date="2020-03" db="EMBL/GenBank/DDBJ databases">
        <title>The deep terrestrial virosphere.</title>
        <authorList>
            <person name="Holmfeldt K."/>
            <person name="Nilsson E."/>
            <person name="Simone D."/>
            <person name="Lopez-Fernandez M."/>
            <person name="Wu X."/>
            <person name="de Brujin I."/>
            <person name="Lundin D."/>
            <person name="Andersson A."/>
            <person name="Bertilsson S."/>
            <person name="Dopson M."/>
        </authorList>
    </citation>
    <scope>NUCLEOTIDE SEQUENCE</scope>
    <source>
        <strain evidence="2">MM415B04087</strain>
    </source>
</reference>
<sequence length="198" mass="23219">MTRVFGQTVTCPKCHHIHTAETQFSRDVRNEQSLDSNFGYGVADIDCDSQRIIIHKFKCGGSREIQAMMDIEVKTRGADLSESERDTLHMRNQVIRNRRQTPTKEKRFESGRAPLKVFSLKNKKNVFLRHFGVHVLRFSHTSWTDSEWIEWDKQRIGSTALLSLLRFEIDADTMQRMDGRPHHLSKDRSQEFPEFKKI</sequence>
<dbReference type="EMBL" id="MT143186">
    <property type="protein sequence ID" value="QJA93904.1"/>
    <property type="molecule type" value="Genomic_DNA"/>
</dbReference>
<evidence type="ECO:0000256" key="1">
    <source>
        <dbReference type="SAM" id="MobiDB-lite"/>
    </source>
</evidence>
<organism evidence="2">
    <name type="scientific">viral metagenome</name>
    <dbReference type="NCBI Taxonomy" id="1070528"/>
    <lineage>
        <taxon>unclassified sequences</taxon>
        <taxon>metagenomes</taxon>
        <taxon>organismal metagenomes</taxon>
    </lineage>
</organism>
<proteinExistence type="predicted"/>
<accession>A0A6M3LKQ2</accession>
<feature type="region of interest" description="Disordered" evidence="1">
    <location>
        <begin position="177"/>
        <end position="198"/>
    </location>
</feature>
<evidence type="ECO:0000313" key="2">
    <source>
        <dbReference type="EMBL" id="QJA93904.1"/>
    </source>
</evidence>
<gene>
    <name evidence="2" type="ORF">MM415B04087_0006</name>
</gene>
<name>A0A6M3LKQ2_9ZZZZ</name>